<proteinExistence type="predicted"/>
<organism evidence="2 3">
    <name type="scientific">Panagrolaimus superbus</name>
    <dbReference type="NCBI Taxonomy" id="310955"/>
    <lineage>
        <taxon>Eukaryota</taxon>
        <taxon>Metazoa</taxon>
        <taxon>Ecdysozoa</taxon>
        <taxon>Nematoda</taxon>
        <taxon>Chromadorea</taxon>
        <taxon>Rhabditida</taxon>
        <taxon>Tylenchina</taxon>
        <taxon>Panagrolaimomorpha</taxon>
        <taxon>Panagrolaimoidea</taxon>
        <taxon>Panagrolaimidae</taxon>
        <taxon>Panagrolaimus</taxon>
    </lineage>
</organism>
<feature type="compositionally biased region" description="Polar residues" evidence="1">
    <location>
        <begin position="249"/>
        <end position="263"/>
    </location>
</feature>
<keyword evidence="2" id="KW-1185">Reference proteome</keyword>
<dbReference type="AlphaFoldDB" id="A0A914YHR7"/>
<feature type="region of interest" description="Disordered" evidence="1">
    <location>
        <begin position="135"/>
        <end position="161"/>
    </location>
</feature>
<name>A0A914YHR7_9BILA</name>
<sequence length="503" mass="55664">MKFVYQLAQTALSLTGTGVGILNQASESSWFPAAVEHAVKNNRDFQEKLLATNGAAGGGSGVLGGLSGLAGMTSSSKTIGKEYGKNFETEVGSEEVETKSPSLEKELKELEKEEKITEKYLGKASIEEVDEFGRPINNAEGGLTGPIPTPPTPAALSSGPKITVEIPQKVKKADVKDYEELLGKMWPGDQEGESEFSTDEIEEHGVAKMVPELQKLIHDLKKSNLSKTEFQEIVKQLESNHEDNIGQPRENTTPITPPKSSELGSEEQEQPPPEPKIKNYGKNLPALRQILGTRDNTPIVVTTSTKSVLTKNPSEIHSRSGFIPSFSTTKQPQSTAVRNGFIHRVDSEATSNSKILTAPRAVPTVVAPRPVAKGVIQQRFYPNQQKPNPYHTAQTHAVLSQPQQHQPIHVAIPQPQQQTNAPTTQPQNQQQTYTNYQQQYQEYLRKYYPAYALPYPQQQYQTTFYQNPAQAYGQRIYPLAHPYGQGTLLTNQQPFQNNFYGKK</sequence>
<accession>A0A914YHR7</accession>
<feature type="region of interest" description="Disordered" evidence="1">
    <location>
        <begin position="238"/>
        <end position="281"/>
    </location>
</feature>
<dbReference type="WBParaSite" id="PSU_v2.g18337.t1">
    <property type="protein sequence ID" value="PSU_v2.g18337.t1"/>
    <property type="gene ID" value="PSU_v2.g18337"/>
</dbReference>
<evidence type="ECO:0000313" key="2">
    <source>
        <dbReference type="Proteomes" id="UP000887577"/>
    </source>
</evidence>
<dbReference type="Proteomes" id="UP000887577">
    <property type="component" value="Unplaced"/>
</dbReference>
<protein>
    <submittedName>
        <fullName evidence="3">Uncharacterized protein</fullName>
    </submittedName>
</protein>
<evidence type="ECO:0000313" key="3">
    <source>
        <dbReference type="WBParaSite" id="PSU_v2.g18337.t1"/>
    </source>
</evidence>
<reference evidence="3" key="1">
    <citation type="submission" date="2022-11" db="UniProtKB">
        <authorList>
            <consortium name="WormBaseParasite"/>
        </authorList>
    </citation>
    <scope>IDENTIFICATION</scope>
</reference>
<evidence type="ECO:0000256" key="1">
    <source>
        <dbReference type="SAM" id="MobiDB-lite"/>
    </source>
</evidence>